<organism evidence="5 6">
    <name type="scientific">Vanilla planifolia</name>
    <name type="common">Vanilla</name>
    <dbReference type="NCBI Taxonomy" id="51239"/>
    <lineage>
        <taxon>Eukaryota</taxon>
        <taxon>Viridiplantae</taxon>
        <taxon>Streptophyta</taxon>
        <taxon>Embryophyta</taxon>
        <taxon>Tracheophyta</taxon>
        <taxon>Spermatophyta</taxon>
        <taxon>Magnoliopsida</taxon>
        <taxon>Liliopsida</taxon>
        <taxon>Asparagales</taxon>
        <taxon>Orchidaceae</taxon>
        <taxon>Vanilloideae</taxon>
        <taxon>Vanilleae</taxon>
        <taxon>Vanilla</taxon>
    </lineage>
</organism>
<dbReference type="GO" id="GO:0009904">
    <property type="term" value="P:chloroplast accumulation movement"/>
    <property type="evidence" value="ECO:0007669"/>
    <property type="project" value="TreeGrafter"/>
</dbReference>
<gene>
    <name evidence="5" type="ORF">HPP92_011180</name>
</gene>
<evidence type="ECO:0000256" key="1">
    <source>
        <dbReference type="ARBA" id="ARBA00005485"/>
    </source>
</evidence>
<feature type="coiled-coil region" evidence="3">
    <location>
        <begin position="568"/>
        <end position="693"/>
    </location>
</feature>
<dbReference type="EMBL" id="JADCNL010000005">
    <property type="protein sequence ID" value="KAG0480322.1"/>
    <property type="molecule type" value="Genomic_DNA"/>
</dbReference>
<reference evidence="5 6" key="1">
    <citation type="journal article" date="2020" name="Nat. Food">
        <title>A phased Vanilla planifolia genome enables genetic improvement of flavour and production.</title>
        <authorList>
            <person name="Hasing T."/>
            <person name="Tang H."/>
            <person name="Brym M."/>
            <person name="Khazi F."/>
            <person name="Huang T."/>
            <person name="Chambers A.H."/>
        </authorList>
    </citation>
    <scope>NUCLEOTIDE SEQUENCE [LARGE SCALE GENOMIC DNA]</scope>
    <source>
        <tissue evidence="5">Leaf</tissue>
    </source>
</reference>
<keyword evidence="6" id="KW-1185">Reference proteome</keyword>
<feature type="coiled-coil region" evidence="3">
    <location>
        <begin position="435"/>
        <end position="532"/>
    </location>
</feature>
<feature type="region of interest" description="Disordered" evidence="4">
    <location>
        <begin position="179"/>
        <end position="204"/>
    </location>
</feature>
<feature type="coiled-coil region" evidence="3">
    <location>
        <begin position="336"/>
        <end position="373"/>
    </location>
</feature>
<keyword evidence="2 3" id="KW-0175">Coiled coil</keyword>
<proteinExistence type="inferred from homology"/>
<dbReference type="OrthoDB" id="1642657at2759"/>
<evidence type="ECO:0000313" key="5">
    <source>
        <dbReference type="EMBL" id="KAG0480322.1"/>
    </source>
</evidence>
<dbReference type="Proteomes" id="UP000636800">
    <property type="component" value="Chromosome 5"/>
</dbReference>
<evidence type="ECO:0000256" key="3">
    <source>
        <dbReference type="SAM" id="Coils"/>
    </source>
</evidence>
<protein>
    <submittedName>
        <fullName evidence="5">Uncharacterized protein</fullName>
    </submittedName>
</protein>
<dbReference type="AlphaFoldDB" id="A0A835UZY4"/>
<dbReference type="PANTHER" id="PTHR32054">
    <property type="entry name" value="HEAVY CHAIN, PUTATIVE, EXPRESSED-RELATED-RELATED"/>
    <property type="match status" value="1"/>
</dbReference>
<dbReference type="GO" id="GO:0005829">
    <property type="term" value="C:cytosol"/>
    <property type="evidence" value="ECO:0007669"/>
    <property type="project" value="TreeGrafter"/>
</dbReference>
<sequence>MTEFSDVESIPYPEPSPFHAEYLQFKPLPSNHVACDENLIDTQQQQENKTENFKSVVEKDGCISQPTELSSQSSERGDVLKDVNLSFVLHESPDLSNVLKEQDIVLCQHEDGSSVQHTVVPVSAVMYAAPLSLGKVCSTSSPDLVKTLEKVDVTPEQLQEGFSDDFADVQTNRAQIFDGSTAKEAAPLPHEEPNSSSSPDSAGILNGVQGNICSQIEDGTLREVLDAHIHRNVTDQSQQHVTKAQDMQTKTSESALFTKELKETIANRGIVDTTPPFESVKEAVTMFGGIVDWKAHKALTIEKRKHAHHELEKAQQDILVYAEQWEAAELAKAESLKELNNTKVLVEELKVDLERAQNVEAQAKQDAELAQLRAKEIEDGISDEASVAAKAFLEIANSRNEAASLDLKFVNVELEALQKHYDSLVGERDVAMRRAEEAFSSLKELEKLVEELTLELITTKESLDFAHAAHLEAEEHRVGAALAKDHDYMNWEKELKQAEEEIQRLKKQVLHAKDIKANLETASTLLVDLKKELAAYMESKLKEQLEESTEKEEPSNGQDDPKGFQLALVLKRKEFEEVNANIDKAKNEVSILRVAESSLKSDLEREKADLASLRQREGMASITLSSLESEIARKKQEIKQTIEKEKEAREKMVELPKLLQQAAMEADHWKSSIKMAREELRKVDEEAEQVRASLSTTEIRLQASLKEIEACRASEILALAAVKALQESDEAAAMGESPRGVPLPLEEYYILSKRAHEAEDLANEKLSSAIVQIQVAKESESKSLQRVEEAYREMERRKEALKIATKKAEKAKEGKLGVEQELRKWRAEHEQRRRATDAANLPSTPAKNFDDGSRDTKTHGQETVASASDVVHPNPEAKIYMSVNKTEHATPEFKLRKKKSFFPRIVMFLVNKKSQSRK</sequence>
<evidence type="ECO:0000313" key="6">
    <source>
        <dbReference type="Proteomes" id="UP000636800"/>
    </source>
</evidence>
<dbReference type="Pfam" id="PF05701">
    <property type="entry name" value="WEMBL"/>
    <property type="match status" value="1"/>
</dbReference>
<name>A0A835UZY4_VANPL</name>
<feature type="compositionally biased region" description="Basic and acidic residues" evidence="4">
    <location>
        <begin position="826"/>
        <end position="836"/>
    </location>
</feature>
<dbReference type="InterPro" id="IPR008545">
    <property type="entry name" value="Web"/>
</dbReference>
<dbReference type="GO" id="GO:0009903">
    <property type="term" value="P:chloroplast avoidance movement"/>
    <property type="evidence" value="ECO:0007669"/>
    <property type="project" value="TreeGrafter"/>
</dbReference>
<comment type="caution">
    <text evidence="5">The sequence shown here is derived from an EMBL/GenBank/DDBJ whole genome shotgun (WGS) entry which is preliminary data.</text>
</comment>
<accession>A0A835UZY4</accession>
<dbReference type="PANTHER" id="PTHR32054:SF31">
    <property type="entry name" value="PROTEIN WEAK CHLOROPLAST MOVEMENT UNDER BLUE LIGHT 1"/>
    <property type="match status" value="1"/>
</dbReference>
<feature type="compositionally biased region" description="Basic and acidic residues" evidence="4">
    <location>
        <begin position="848"/>
        <end position="860"/>
    </location>
</feature>
<comment type="similarity">
    <text evidence="1">Belongs to the WEB family.</text>
</comment>
<evidence type="ECO:0000256" key="4">
    <source>
        <dbReference type="SAM" id="MobiDB-lite"/>
    </source>
</evidence>
<feature type="region of interest" description="Disordered" evidence="4">
    <location>
        <begin position="826"/>
        <end position="876"/>
    </location>
</feature>
<evidence type="ECO:0000256" key="2">
    <source>
        <dbReference type="ARBA" id="ARBA00023054"/>
    </source>
</evidence>